<organism evidence="2 3">
    <name type="scientific">Mucilaginibacter gossypiicola</name>
    <dbReference type="NCBI Taxonomy" id="551995"/>
    <lineage>
        <taxon>Bacteria</taxon>
        <taxon>Pseudomonadati</taxon>
        <taxon>Bacteroidota</taxon>
        <taxon>Sphingobacteriia</taxon>
        <taxon>Sphingobacteriales</taxon>
        <taxon>Sphingobacteriaceae</taxon>
        <taxon>Mucilaginibacter</taxon>
    </lineage>
</organism>
<dbReference type="Proteomes" id="UP000198942">
    <property type="component" value="Unassembled WGS sequence"/>
</dbReference>
<name>A0A1H8NU02_9SPHI</name>
<keyword evidence="1" id="KW-0812">Transmembrane</keyword>
<dbReference type="OrthoDB" id="795301at2"/>
<dbReference type="STRING" id="551995.SAMN05192574_10788"/>
<dbReference type="EMBL" id="FOCL01000007">
    <property type="protein sequence ID" value="SEO32873.1"/>
    <property type="molecule type" value="Genomic_DNA"/>
</dbReference>
<keyword evidence="3" id="KW-1185">Reference proteome</keyword>
<dbReference type="RefSeq" id="WP_091214136.1">
    <property type="nucleotide sequence ID" value="NZ_FOCL01000007.1"/>
</dbReference>
<evidence type="ECO:0000313" key="2">
    <source>
        <dbReference type="EMBL" id="SEO32873.1"/>
    </source>
</evidence>
<feature type="transmembrane region" description="Helical" evidence="1">
    <location>
        <begin position="73"/>
        <end position="94"/>
    </location>
</feature>
<gene>
    <name evidence="2" type="ORF">SAMN05192574_10788</name>
</gene>
<feature type="transmembrane region" description="Helical" evidence="1">
    <location>
        <begin position="148"/>
        <end position="167"/>
    </location>
</feature>
<feature type="transmembrane region" description="Helical" evidence="1">
    <location>
        <begin position="122"/>
        <end position="142"/>
    </location>
</feature>
<keyword evidence="1" id="KW-0472">Membrane</keyword>
<evidence type="ECO:0000256" key="1">
    <source>
        <dbReference type="SAM" id="Phobius"/>
    </source>
</evidence>
<feature type="transmembrane region" description="Helical" evidence="1">
    <location>
        <begin position="40"/>
        <end position="61"/>
    </location>
</feature>
<dbReference type="AlphaFoldDB" id="A0A1H8NU02"/>
<proteinExistence type="predicted"/>
<sequence>MKNDNDLKTLWNKGGSNEVPDVKELFKKAGNMRKAARIRLIVQSLVLLMSTGIMLVVGLNINNRQLTTTIGAWLMIMAMVIYLVVSNQLLPMLFKSDAGMSNKEFLNQLIRIKRKNEFLDRVLVHIYFGLLIIGMLLYLLQFLRDQSVLKAIFCSVIFICLAVAWYYSKNRESKKMQSMMNQTIKHLQAVNEQLRDGN</sequence>
<reference evidence="3" key="1">
    <citation type="submission" date="2016-10" db="EMBL/GenBank/DDBJ databases">
        <authorList>
            <person name="Varghese N."/>
            <person name="Submissions S."/>
        </authorList>
    </citation>
    <scope>NUCLEOTIDE SEQUENCE [LARGE SCALE GENOMIC DNA]</scope>
    <source>
        <strain evidence="3">Gh-48</strain>
    </source>
</reference>
<protein>
    <submittedName>
        <fullName evidence="2">Uncharacterized protein</fullName>
    </submittedName>
</protein>
<keyword evidence="1" id="KW-1133">Transmembrane helix</keyword>
<evidence type="ECO:0000313" key="3">
    <source>
        <dbReference type="Proteomes" id="UP000198942"/>
    </source>
</evidence>
<accession>A0A1H8NU02</accession>